<dbReference type="InterPro" id="IPR039422">
    <property type="entry name" value="MarR/SlyA-like"/>
</dbReference>
<accession>A0ABP8QKE8</accession>
<dbReference type="Gene3D" id="1.10.10.10">
    <property type="entry name" value="Winged helix-like DNA-binding domain superfamily/Winged helix DNA-binding domain"/>
    <property type="match status" value="1"/>
</dbReference>
<dbReference type="Proteomes" id="UP001500503">
    <property type="component" value="Unassembled WGS sequence"/>
</dbReference>
<keyword evidence="3" id="KW-1185">Reference proteome</keyword>
<sequence>MSGTLKESFLESYIEKQYRGPVRDDGIRDEVDALVPGWAAELPPRLVAALELSKRLSRVGGLFEQAVRAELSELGLTYAEFDVLAALNRVGPPYRLKPSELSRSLFLTSGGISNVLQRLEAGGHVERGASPGDGRSRWVGLTDGGRELVAKALGASGRAHLEVLTGVSDEAVRDAADALREVLAIVGRRPVR</sequence>
<reference evidence="3" key="1">
    <citation type="journal article" date="2019" name="Int. J. Syst. Evol. Microbiol.">
        <title>The Global Catalogue of Microorganisms (GCM) 10K type strain sequencing project: providing services to taxonomists for standard genome sequencing and annotation.</title>
        <authorList>
            <consortium name="The Broad Institute Genomics Platform"/>
            <consortium name="The Broad Institute Genome Sequencing Center for Infectious Disease"/>
            <person name="Wu L."/>
            <person name="Ma J."/>
        </authorList>
    </citation>
    <scope>NUCLEOTIDE SEQUENCE [LARGE SCALE GENOMIC DNA]</scope>
    <source>
        <strain evidence="3">JCM 17933</strain>
    </source>
</reference>
<dbReference type="InterPro" id="IPR000835">
    <property type="entry name" value="HTH_MarR-typ"/>
</dbReference>
<dbReference type="SMART" id="SM00347">
    <property type="entry name" value="HTH_MARR"/>
    <property type="match status" value="1"/>
</dbReference>
<dbReference type="PANTHER" id="PTHR33164">
    <property type="entry name" value="TRANSCRIPTIONAL REGULATOR, MARR FAMILY"/>
    <property type="match status" value="1"/>
</dbReference>
<evidence type="ECO:0000313" key="2">
    <source>
        <dbReference type="EMBL" id="GAA4504668.1"/>
    </source>
</evidence>
<organism evidence="2 3">
    <name type="scientific">Actinoallomurus oryzae</name>
    <dbReference type="NCBI Taxonomy" id="502180"/>
    <lineage>
        <taxon>Bacteria</taxon>
        <taxon>Bacillati</taxon>
        <taxon>Actinomycetota</taxon>
        <taxon>Actinomycetes</taxon>
        <taxon>Streptosporangiales</taxon>
        <taxon>Thermomonosporaceae</taxon>
        <taxon>Actinoallomurus</taxon>
    </lineage>
</organism>
<dbReference type="PRINTS" id="PR00598">
    <property type="entry name" value="HTHMARR"/>
</dbReference>
<dbReference type="EMBL" id="BAABHF010000035">
    <property type="protein sequence ID" value="GAA4504668.1"/>
    <property type="molecule type" value="Genomic_DNA"/>
</dbReference>
<comment type="caution">
    <text evidence="2">The sequence shown here is derived from an EMBL/GenBank/DDBJ whole genome shotgun (WGS) entry which is preliminary data.</text>
</comment>
<proteinExistence type="predicted"/>
<dbReference type="InterPro" id="IPR036388">
    <property type="entry name" value="WH-like_DNA-bd_sf"/>
</dbReference>
<evidence type="ECO:0000259" key="1">
    <source>
        <dbReference type="PROSITE" id="PS50995"/>
    </source>
</evidence>
<dbReference type="SUPFAM" id="SSF46785">
    <property type="entry name" value="Winged helix' DNA-binding domain"/>
    <property type="match status" value="1"/>
</dbReference>
<dbReference type="Pfam" id="PF12802">
    <property type="entry name" value="MarR_2"/>
    <property type="match status" value="1"/>
</dbReference>
<dbReference type="InterPro" id="IPR036390">
    <property type="entry name" value="WH_DNA-bd_sf"/>
</dbReference>
<name>A0ABP8QKE8_9ACTN</name>
<evidence type="ECO:0000313" key="3">
    <source>
        <dbReference type="Proteomes" id="UP001500503"/>
    </source>
</evidence>
<gene>
    <name evidence="2" type="ORF">GCM10023191_059320</name>
</gene>
<dbReference type="PANTHER" id="PTHR33164:SF104">
    <property type="entry name" value="TRANSCRIPTIONAL REGULATORY PROTEIN"/>
    <property type="match status" value="1"/>
</dbReference>
<dbReference type="PROSITE" id="PS50995">
    <property type="entry name" value="HTH_MARR_2"/>
    <property type="match status" value="1"/>
</dbReference>
<feature type="domain" description="HTH marR-type" evidence="1">
    <location>
        <begin position="49"/>
        <end position="184"/>
    </location>
</feature>
<protein>
    <submittedName>
        <fullName evidence="2">MarR family transcriptional regulator</fullName>
    </submittedName>
</protein>